<name>A0A2V3VFT0_9BACI</name>
<organism evidence="1 2">
    <name type="scientific">Pseudogracilibacillus auburnensis</name>
    <dbReference type="NCBI Taxonomy" id="1494959"/>
    <lineage>
        <taxon>Bacteria</taxon>
        <taxon>Bacillati</taxon>
        <taxon>Bacillota</taxon>
        <taxon>Bacilli</taxon>
        <taxon>Bacillales</taxon>
        <taxon>Bacillaceae</taxon>
        <taxon>Pseudogracilibacillus</taxon>
    </lineage>
</organism>
<dbReference type="Pfam" id="PF14038">
    <property type="entry name" value="YqzE"/>
    <property type="match status" value="1"/>
</dbReference>
<dbReference type="RefSeq" id="WP_110397685.1">
    <property type="nucleotide sequence ID" value="NZ_JADIJL010000061.1"/>
</dbReference>
<dbReference type="InterPro" id="IPR025622">
    <property type="entry name" value="YqzE"/>
</dbReference>
<protein>
    <submittedName>
        <fullName evidence="1">YqzE-like protein</fullName>
    </submittedName>
</protein>
<dbReference type="AlphaFoldDB" id="A0A2V3VFT0"/>
<sequence length="55" mass="6735">MSHNEYVKFITEQLVTHMNKTKQERKEGKVNKNQSIYSNRWFGLFPFTIRLLFKK</sequence>
<keyword evidence="2" id="KW-1185">Reference proteome</keyword>
<accession>A0A2V3VFT0</accession>
<evidence type="ECO:0000313" key="2">
    <source>
        <dbReference type="Proteomes" id="UP000247978"/>
    </source>
</evidence>
<reference evidence="1 2" key="1">
    <citation type="submission" date="2018-05" db="EMBL/GenBank/DDBJ databases">
        <title>Genomic Encyclopedia of Type Strains, Phase IV (KMG-IV): sequencing the most valuable type-strain genomes for metagenomic binning, comparative biology and taxonomic classification.</title>
        <authorList>
            <person name="Goeker M."/>
        </authorList>
    </citation>
    <scope>NUCLEOTIDE SEQUENCE [LARGE SCALE GENOMIC DNA]</scope>
    <source>
        <strain evidence="1 2">DSM 28556</strain>
    </source>
</reference>
<comment type="caution">
    <text evidence="1">The sequence shown here is derived from an EMBL/GenBank/DDBJ whole genome shotgun (WGS) entry which is preliminary data.</text>
</comment>
<proteinExistence type="predicted"/>
<gene>
    <name evidence="1" type="ORF">DFR56_13117</name>
</gene>
<dbReference type="EMBL" id="QJJQ01000031">
    <property type="protein sequence ID" value="PXW80034.1"/>
    <property type="molecule type" value="Genomic_DNA"/>
</dbReference>
<dbReference type="Proteomes" id="UP000247978">
    <property type="component" value="Unassembled WGS sequence"/>
</dbReference>
<evidence type="ECO:0000313" key="1">
    <source>
        <dbReference type="EMBL" id="PXW80034.1"/>
    </source>
</evidence>
<dbReference type="OrthoDB" id="2691835at2"/>